<dbReference type="GO" id="GO:0009401">
    <property type="term" value="P:phosphoenolpyruvate-dependent sugar phosphotransferase system"/>
    <property type="evidence" value="ECO:0007669"/>
    <property type="project" value="InterPro"/>
</dbReference>
<dbReference type="Gene3D" id="3.40.50.2300">
    <property type="match status" value="1"/>
</dbReference>
<evidence type="ECO:0000256" key="5">
    <source>
        <dbReference type="ARBA" id="ARBA00023163"/>
    </source>
</evidence>
<evidence type="ECO:0000256" key="1">
    <source>
        <dbReference type="ARBA" id="ARBA00022679"/>
    </source>
</evidence>
<evidence type="ECO:0000256" key="2">
    <source>
        <dbReference type="ARBA" id="ARBA00022737"/>
    </source>
</evidence>
<dbReference type="GO" id="GO:0008982">
    <property type="term" value="F:protein-N(PI)-phosphohistidine-sugar phosphotransferase activity"/>
    <property type="evidence" value="ECO:0007669"/>
    <property type="project" value="InterPro"/>
</dbReference>
<dbReference type="Gene3D" id="1.10.10.10">
    <property type="entry name" value="Winged helix-like DNA-binding domain superfamily/Winged helix DNA-binding domain"/>
    <property type="match status" value="1"/>
</dbReference>
<dbReference type="CDD" id="cd05568">
    <property type="entry name" value="PTS_IIB_bgl_like"/>
    <property type="match status" value="1"/>
</dbReference>
<dbReference type="Pfam" id="PF00874">
    <property type="entry name" value="PRD"/>
    <property type="match status" value="1"/>
</dbReference>
<dbReference type="InterPro" id="IPR036095">
    <property type="entry name" value="PTS_EIIB-like_sf"/>
</dbReference>
<name>A0AAW9JR19_CARML</name>
<dbReference type="SUPFAM" id="SSF46785">
    <property type="entry name" value="Winged helix' DNA-binding domain"/>
    <property type="match status" value="1"/>
</dbReference>
<evidence type="ECO:0000259" key="6">
    <source>
        <dbReference type="PROSITE" id="PS51099"/>
    </source>
</evidence>
<evidence type="ECO:0000313" key="9">
    <source>
        <dbReference type="Proteomes" id="UP001290462"/>
    </source>
</evidence>
<dbReference type="InterPro" id="IPR011608">
    <property type="entry name" value="PRD"/>
</dbReference>
<keyword evidence="2" id="KW-0677">Repeat</keyword>
<dbReference type="InterPro" id="IPR036388">
    <property type="entry name" value="WH-like_DNA-bd_sf"/>
</dbReference>
<dbReference type="InterPro" id="IPR013011">
    <property type="entry name" value="PTS_EIIB_2"/>
</dbReference>
<evidence type="ECO:0000256" key="4">
    <source>
        <dbReference type="ARBA" id="ARBA00023159"/>
    </source>
</evidence>
<sequence>MSGSLKLNTDFNSVGKRTAYMLEKMIQQEGFILIDDLAENLQVSRSTVNNDIKGMKESLVSFDVELKGIPNKGIQLIGEEQTLRLILSKYVYDYYRNHYPLKEDTLEWVAQLSKYYKLDQVTVELLKKNIAISMSRIIEKKPMLRSIDYYNNFEYETPLLQEFMFHLETEYRLTLGKYDQDFISFPINTRTTAMVADKNMCGYEQEVRILFDAMMKGIQSNFVTDFNENALFDVLKHHLLFMMNRILFHVDLFDLFMDEIQLKYPFSYELAKVAIHVIEEELMVTVSTIEVSYLAIYFELVLNKKQESKVERKVAIVCSAGRGTAILIHRQLKEALGKDIKISQFSETDYQELDEADYLAIFSTIPLSAIAGVPIIQITNLFDSQLLLQEWKSIGLQSILTTNTVDFSFQVLDLEKSYIENVSTMIEELINEKN</sequence>
<reference evidence="8" key="1">
    <citation type="submission" date="2023-08" db="EMBL/GenBank/DDBJ databases">
        <title>Genomic characterization of piscicolin 126 produced by Carnobacterium maltaromaticum CM22 strain isolated from salmon (Salmo salar).</title>
        <authorList>
            <person name="Gonzalez-Gragera E."/>
            <person name="Garcia-Lopez J.D."/>
            <person name="Teso-Perez C."/>
            <person name="Gimenez-Hernandez I."/>
            <person name="Peralta-Sanchez J.M."/>
            <person name="Valdivia E."/>
            <person name="Montalban-Lopez M."/>
            <person name="Martin-Platero A.M."/>
            <person name="Banos A."/>
            <person name="Martinez-Bueno M."/>
        </authorList>
    </citation>
    <scope>NUCLEOTIDE SEQUENCE</scope>
    <source>
        <strain evidence="8">CM22</strain>
    </source>
</reference>
<dbReference type="InterPro" id="IPR050661">
    <property type="entry name" value="BglG_antiterminators"/>
</dbReference>
<feature type="domain" description="PTS EIIB type-2" evidence="6">
    <location>
        <begin position="312"/>
        <end position="399"/>
    </location>
</feature>
<dbReference type="EMBL" id="JAVBVO010000002">
    <property type="protein sequence ID" value="MDZ5757749.1"/>
    <property type="molecule type" value="Genomic_DNA"/>
</dbReference>
<evidence type="ECO:0000313" key="8">
    <source>
        <dbReference type="EMBL" id="MDZ5757749.1"/>
    </source>
</evidence>
<feature type="domain" description="PRD" evidence="7">
    <location>
        <begin position="202"/>
        <end position="308"/>
    </location>
</feature>
<organism evidence="8 9">
    <name type="scientific">Carnobacterium maltaromaticum</name>
    <name type="common">Carnobacterium piscicola</name>
    <dbReference type="NCBI Taxonomy" id="2751"/>
    <lineage>
        <taxon>Bacteria</taxon>
        <taxon>Bacillati</taxon>
        <taxon>Bacillota</taxon>
        <taxon>Bacilli</taxon>
        <taxon>Lactobacillales</taxon>
        <taxon>Carnobacteriaceae</taxon>
        <taxon>Carnobacterium</taxon>
    </lineage>
</organism>
<dbReference type="Pfam" id="PF05043">
    <property type="entry name" value="Mga"/>
    <property type="match status" value="1"/>
</dbReference>
<accession>A0AAW9JR19</accession>
<dbReference type="InterPro" id="IPR036634">
    <property type="entry name" value="PRD_sf"/>
</dbReference>
<keyword evidence="3" id="KW-0805">Transcription regulation</keyword>
<dbReference type="InterPro" id="IPR007737">
    <property type="entry name" value="Mga_HTH"/>
</dbReference>
<gene>
    <name evidence="8" type="ORF">RAK27_03675</name>
</gene>
<proteinExistence type="predicted"/>
<dbReference type="PANTHER" id="PTHR30185:SF18">
    <property type="entry name" value="TRANSCRIPTIONAL REGULATOR MTLR"/>
    <property type="match status" value="1"/>
</dbReference>
<dbReference type="SUPFAM" id="SSF63520">
    <property type="entry name" value="PTS-regulatory domain, PRD"/>
    <property type="match status" value="1"/>
</dbReference>
<dbReference type="InterPro" id="IPR036390">
    <property type="entry name" value="WH_DNA-bd_sf"/>
</dbReference>
<dbReference type="GO" id="GO:0006355">
    <property type="term" value="P:regulation of DNA-templated transcription"/>
    <property type="evidence" value="ECO:0007669"/>
    <property type="project" value="InterPro"/>
</dbReference>
<dbReference type="PROSITE" id="PS51099">
    <property type="entry name" value="PTS_EIIB_TYPE_2"/>
    <property type="match status" value="1"/>
</dbReference>
<keyword evidence="4" id="KW-0010">Activator</keyword>
<dbReference type="AlphaFoldDB" id="A0AAW9JR19"/>
<keyword evidence="5" id="KW-0804">Transcription</keyword>
<dbReference type="SUPFAM" id="SSF52794">
    <property type="entry name" value="PTS system IIB component-like"/>
    <property type="match status" value="1"/>
</dbReference>
<dbReference type="PANTHER" id="PTHR30185">
    <property type="entry name" value="CRYPTIC BETA-GLUCOSIDE BGL OPERON ANTITERMINATOR"/>
    <property type="match status" value="1"/>
</dbReference>
<comment type="caution">
    <text evidence="8">The sequence shown here is derived from an EMBL/GenBank/DDBJ whole genome shotgun (WGS) entry which is preliminary data.</text>
</comment>
<dbReference type="Gene3D" id="1.10.1790.10">
    <property type="entry name" value="PRD domain"/>
    <property type="match status" value="1"/>
</dbReference>
<dbReference type="Proteomes" id="UP001290462">
    <property type="component" value="Unassembled WGS sequence"/>
</dbReference>
<keyword evidence="1" id="KW-0808">Transferase</keyword>
<evidence type="ECO:0000256" key="3">
    <source>
        <dbReference type="ARBA" id="ARBA00023015"/>
    </source>
</evidence>
<protein>
    <submittedName>
        <fullName evidence="8">PRD domain-containing protein</fullName>
    </submittedName>
</protein>
<evidence type="ECO:0000259" key="7">
    <source>
        <dbReference type="PROSITE" id="PS51372"/>
    </source>
</evidence>
<dbReference type="PROSITE" id="PS51372">
    <property type="entry name" value="PRD_2"/>
    <property type="match status" value="1"/>
</dbReference>